<dbReference type="VEuPathDB" id="FungiDB:JI435_415280"/>
<evidence type="ECO:0000313" key="1">
    <source>
        <dbReference type="EMBL" id="QRD00514.1"/>
    </source>
</evidence>
<sequence length="52" mass="5529">MSGSSSAASVSAFCWLSTYGARLRSLGYHGSDNELECDGCPLICELDISKHC</sequence>
<reference evidence="2" key="1">
    <citation type="journal article" date="2021" name="BMC Genomics">
        <title>Chromosome-level genome assembly and manually-curated proteome of model necrotroph Parastagonospora nodorum Sn15 reveals a genome-wide trove of candidate effector homologs, and redundancy of virulence-related functions within an accessory chromosome.</title>
        <authorList>
            <person name="Bertazzoni S."/>
            <person name="Jones D.A.B."/>
            <person name="Phan H.T."/>
            <person name="Tan K.-C."/>
            <person name="Hane J.K."/>
        </authorList>
    </citation>
    <scope>NUCLEOTIDE SEQUENCE [LARGE SCALE GENOMIC DNA]</scope>
    <source>
        <strain evidence="2">SN15 / ATCC MYA-4574 / FGSC 10173)</strain>
    </source>
</reference>
<evidence type="ECO:0000313" key="2">
    <source>
        <dbReference type="Proteomes" id="UP000663193"/>
    </source>
</evidence>
<dbReference type="EMBL" id="CP069033">
    <property type="protein sequence ID" value="QRD00514.1"/>
    <property type="molecule type" value="Genomic_DNA"/>
</dbReference>
<dbReference type="Proteomes" id="UP000663193">
    <property type="component" value="Chromosome 11"/>
</dbReference>
<name>A0A7U2I3K9_PHANO</name>
<proteinExistence type="predicted"/>
<accession>A0A7U2I3K9</accession>
<organism evidence="1 2">
    <name type="scientific">Phaeosphaeria nodorum (strain SN15 / ATCC MYA-4574 / FGSC 10173)</name>
    <name type="common">Glume blotch fungus</name>
    <name type="synonym">Parastagonospora nodorum</name>
    <dbReference type="NCBI Taxonomy" id="321614"/>
    <lineage>
        <taxon>Eukaryota</taxon>
        <taxon>Fungi</taxon>
        <taxon>Dikarya</taxon>
        <taxon>Ascomycota</taxon>
        <taxon>Pezizomycotina</taxon>
        <taxon>Dothideomycetes</taxon>
        <taxon>Pleosporomycetidae</taxon>
        <taxon>Pleosporales</taxon>
        <taxon>Pleosporineae</taxon>
        <taxon>Phaeosphaeriaceae</taxon>
        <taxon>Parastagonospora</taxon>
    </lineage>
</organism>
<keyword evidence="2" id="KW-1185">Reference proteome</keyword>
<dbReference type="AlphaFoldDB" id="A0A7U2I3K9"/>
<protein>
    <submittedName>
        <fullName evidence="1">Uncharacterized protein</fullName>
    </submittedName>
</protein>
<gene>
    <name evidence="1" type="ORF">JI435_415280</name>
</gene>